<reference evidence="3 4" key="1">
    <citation type="submission" date="2019-09" db="EMBL/GenBank/DDBJ databases">
        <title>Consistent, comparative and evidence-based genome assembly and annotation for Cryptosporidium parvum, C. hominis and C. tyzzeri.</title>
        <authorList>
            <person name="Baptista R.P."/>
            <person name="Li Y."/>
            <person name="Sateriale A."/>
            <person name="Ansell B."/>
            <person name="Jex A."/>
            <person name="Sanders M."/>
            <person name="Brooks K."/>
            <person name="Tracey A."/>
            <person name="Berriman M."/>
            <person name="Striepen B."/>
            <person name="Cotton J.A."/>
            <person name="Kissinger J.C."/>
        </authorList>
    </citation>
    <scope>NUCLEOTIDE SEQUENCE [LARGE SCALE GENOMIC DNA]</scope>
    <source>
        <strain evidence="3 4">IOWA-ATCC</strain>
    </source>
</reference>
<dbReference type="AlphaFoldDB" id="A0A7S7RH31"/>
<feature type="region of interest" description="Disordered" evidence="1">
    <location>
        <begin position="44"/>
        <end position="76"/>
    </location>
</feature>
<feature type="chain" id="PRO_5030751202" evidence="2">
    <location>
        <begin position="23"/>
        <end position="702"/>
    </location>
</feature>
<proteinExistence type="predicted"/>
<protein>
    <submittedName>
        <fullName evidence="3">Uncharacterized protein</fullName>
    </submittedName>
</protein>
<dbReference type="VEuPathDB" id="CryptoDB:CPATCC_0032660"/>
<feature type="compositionally biased region" description="Polar residues" evidence="1">
    <location>
        <begin position="211"/>
        <end position="229"/>
    </location>
</feature>
<dbReference type="EMBL" id="CP044420">
    <property type="protein sequence ID" value="QOY42519.1"/>
    <property type="molecule type" value="Genomic_DNA"/>
</dbReference>
<feature type="compositionally biased region" description="Basic and acidic residues" evidence="1">
    <location>
        <begin position="652"/>
        <end position="661"/>
    </location>
</feature>
<feature type="compositionally biased region" description="Polar residues" evidence="1">
    <location>
        <begin position="681"/>
        <end position="702"/>
    </location>
</feature>
<organism evidence="3 4">
    <name type="scientific">Cryptosporidium parvum</name>
    <dbReference type="NCBI Taxonomy" id="5807"/>
    <lineage>
        <taxon>Eukaryota</taxon>
        <taxon>Sar</taxon>
        <taxon>Alveolata</taxon>
        <taxon>Apicomplexa</taxon>
        <taxon>Conoidasida</taxon>
        <taxon>Coccidia</taxon>
        <taxon>Eucoccidiorida</taxon>
        <taxon>Eimeriorina</taxon>
        <taxon>Cryptosporidiidae</taxon>
        <taxon>Cryptosporidium</taxon>
    </lineage>
</organism>
<feature type="compositionally biased region" description="Basic residues" evidence="1">
    <location>
        <begin position="662"/>
        <end position="677"/>
    </location>
</feature>
<feature type="region of interest" description="Disordered" evidence="1">
    <location>
        <begin position="287"/>
        <end position="307"/>
    </location>
</feature>
<dbReference type="Proteomes" id="UP000593906">
    <property type="component" value="Chromosome 3"/>
</dbReference>
<evidence type="ECO:0000256" key="2">
    <source>
        <dbReference type="SAM" id="SignalP"/>
    </source>
</evidence>
<evidence type="ECO:0000313" key="4">
    <source>
        <dbReference type="Proteomes" id="UP000593906"/>
    </source>
</evidence>
<keyword evidence="2" id="KW-0732">Signal</keyword>
<feature type="region of interest" description="Disordered" evidence="1">
    <location>
        <begin position="194"/>
        <end position="229"/>
    </location>
</feature>
<evidence type="ECO:0000313" key="3">
    <source>
        <dbReference type="EMBL" id="QOY42519.1"/>
    </source>
</evidence>
<sequence>MYFNLAFFLCLPLISIYEFGSSDFYFKLSLIELKAVGGFGAGQAESSTEGSVERSNQEENSDQSSEESSTSQNEKKIGEASSILNSKSDSALLSHGNSYYKKKLGESILSFSSHSELVKFLLFESSQRDLGLSVSDCLKISQAYLTSKFTPNTSENEIIVDIKELLLLLRKYIRTNGSCLQSFCVKNQPKTSITSTESTLNIDEENDSDADSSVKTNQSTSSDTSSGKLYDGSSSHFQFQLTSSSDSATPISIEFLEMQPKNDLKFELFKQDQSTPTVNELVQPEENLRTPTPDLNNLPVSEPENLPTTEENLNTVFEEMGTEIQVNQNEIVPNLDLNTRNAMPITEVELELDFVDPWKSLISMILYEPVRRSSLKFDEVHCDKMAKVTGRIIAFITNYTCKLRLILKNYQRKKCNERNKVASLFVGCYKLKKQLEKNIKYYSKLRYDLVDSVVGVTQCSLAKNNFISQRNKTFSHLSDGNSSIRCTLKEYYLLFDFVIFLFYIINAYKSAVEKLDKFISSSCTTICPTRCGKRPQICNCLEESYNNIFADKINMESYRHNLNNRMALCKNYLISNYLFSSSIPESAEYVSTSGYRYKIENFEHIQTVQFPITYPSSLEKYTILKSSLFNLLLNPINNQEQPPNPAPAAKEVPNRSRNLEKKPKHRLKSKFPIRRNKDKNTNINHNTQTHPNPTSNPQNNWL</sequence>
<feature type="compositionally biased region" description="Polar residues" evidence="1">
    <location>
        <begin position="289"/>
        <end position="299"/>
    </location>
</feature>
<name>A0A7S7RH31_CRYPV</name>
<accession>A0A7S7RH31</accession>
<gene>
    <name evidence="3" type="ORF">CPATCC_001165</name>
</gene>
<feature type="signal peptide" evidence="2">
    <location>
        <begin position="1"/>
        <end position="22"/>
    </location>
</feature>
<evidence type="ECO:0000256" key="1">
    <source>
        <dbReference type="SAM" id="MobiDB-lite"/>
    </source>
</evidence>
<feature type="region of interest" description="Disordered" evidence="1">
    <location>
        <begin position="639"/>
        <end position="702"/>
    </location>
</feature>